<evidence type="ECO:0000313" key="2">
    <source>
        <dbReference type="Proteomes" id="UP000838756"/>
    </source>
</evidence>
<evidence type="ECO:0000313" key="1">
    <source>
        <dbReference type="EMBL" id="CAH2207578.1"/>
    </source>
</evidence>
<proteinExistence type="predicted"/>
<name>A0A8S4QHB7_9NEOP</name>
<keyword evidence="2" id="KW-1185">Reference proteome</keyword>
<dbReference type="Proteomes" id="UP000838756">
    <property type="component" value="Unassembled WGS sequence"/>
</dbReference>
<reference evidence="1" key="1">
    <citation type="submission" date="2022-03" db="EMBL/GenBank/DDBJ databases">
        <authorList>
            <person name="Lindestad O."/>
        </authorList>
    </citation>
    <scope>NUCLEOTIDE SEQUENCE</scope>
</reference>
<comment type="caution">
    <text evidence="1">The sequence shown here is derived from an EMBL/GenBank/DDBJ whole genome shotgun (WGS) entry which is preliminary data.</text>
</comment>
<organism evidence="1 2">
    <name type="scientific">Pararge aegeria aegeria</name>
    <dbReference type="NCBI Taxonomy" id="348720"/>
    <lineage>
        <taxon>Eukaryota</taxon>
        <taxon>Metazoa</taxon>
        <taxon>Ecdysozoa</taxon>
        <taxon>Arthropoda</taxon>
        <taxon>Hexapoda</taxon>
        <taxon>Insecta</taxon>
        <taxon>Pterygota</taxon>
        <taxon>Neoptera</taxon>
        <taxon>Endopterygota</taxon>
        <taxon>Lepidoptera</taxon>
        <taxon>Glossata</taxon>
        <taxon>Ditrysia</taxon>
        <taxon>Papilionoidea</taxon>
        <taxon>Nymphalidae</taxon>
        <taxon>Satyrinae</taxon>
        <taxon>Satyrini</taxon>
        <taxon>Parargina</taxon>
        <taxon>Pararge</taxon>
    </lineage>
</organism>
<protein>
    <submittedName>
        <fullName evidence="1">Jg20931 protein</fullName>
    </submittedName>
</protein>
<accession>A0A8S4QHB7</accession>
<dbReference type="AlphaFoldDB" id="A0A8S4QHB7"/>
<dbReference type="OrthoDB" id="407509at2759"/>
<gene>
    <name evidence="1" type="primary">jg20931</name>
    <name evidence="1" type="ORF">PAEG_LOCUS199</name>
</gene>
<sequence>PKRARLLWDKKKEEEGSESLGGRWSELCWQYLYAIKSEMRRFTDIAQRVAKLKWQWAGHIAGRTHRRWGNKVLEWIATGKRSVGRPH</sequence>
<dbReference type="EMBL" id="CAKXAJ010000652">
    <property type="protein sequence ID" value="CAH2207578.1"/>
    <property type="molecule type" value="Genomic_DNA"/>
</dbReference>
<feature type="non-terminal residue" evidence="1">
    <location>
        <position position="1"/>
    </location>
</feature>